<protein>
    <submittedName>
        <fullName evidence="1">Uncharacterized protein</fullName>
    </submittedName>
</protein>
<evidence type="ECO:0000313" key="2">
    <source>
        <dbReference type="Proteomes" id="UP000216188"/>
    </source>
</evidence>
<dbReference type="Proteomes" id="UP000216188">
    <property type="component" value="Unassembled WGS sequence"/>
</dbReference>
<dbReference type="EMBL" id="NNRM01000017">
    <property type="protein sequence ID" value="OYR27355.1"/>
    <property type="molecule type" value="Genomic_DNA"/>
</dbReference>
<reference evidence="1 2" key="1">
    <citation type="submission" date="2017-07" db="EMBL/GenBank/DDBJ databases">
        <title>Phylogenetic study on the rhizospheric bacterium Ochrobactrum sp. A44.</title>
        <authorList>
            <person name="Krzyzanowska D.M."/>
            <person name="Ossowicki A."/>
            <person name="Rajewska M."/>
            <person name="Maciag T."/>
            <person name="Kaczynski Z."/>
            <person name="Czerwicka M."/>
            <person name="Jafra S."/>
        </authorList>
    </citation>
    <scope>NUCLEOTIDE SEQUENCE [LARGE SCALE GENOMIC DNA]</scope>
    <source>
        <strain evidence="1 2">CCUG 30717</strain>
    </source>
</reference>
<organism evidence="1 2">
    <name type="scientific">Brucella pseudogrignonensis</name>
    <dbReference type="NCBI Taxonomy" id="419475"/>
    <lineage>
        <taxon>Bacteria</taxon>
        <taxon>Pseudomonadati</taxon>
        <taxon>Pseudomonadota</taxon>
        <taxon>Alphaproteobacteria</taxon>
        <taxon>Hyphomicrobiales</taxon>
        <taxon>Brucellaceae</taxon>
        <taxon>Brucella/Ochrobactrum group</taxon>
        <taxon>Brucella</taxon>
    </lineage>
</organism>
<accession>A0A256GJL5</accession>
<comment type="caution">
    <text evidence="1">The sequence shown here is derived from an EMBL/GenBank/DDBJ whole genome shotgun (WGS) entry which is preliminary data.</text>
</comment>
<name>A0A256GJL5_9HYPH</name>
<gene>
    <name evidence="1" type="ORF">CEV34_1670</name>
</gene>
<evidence type="ECO:0000313" key="1">
    <source>
        <dbReference type="EMBL" id="OYR27355.1"/>
    </source>
</evidence>
<proteinExistence type="predicted"/>
<dbReference type="AlphaFoldDB" id="A0A256GJL5"/>
<keyword evidence="2" id="KW-1185">Reference proteome</keyword>
<sequence length="46" mass="5301">MGILHPAFKSERISCMNRQLQKASEINKIWIPEKSGFGLICLRERA</sequence>